<feature type="region of interest" description="Disordered" evidence="1">
    <location>
        <begin position="209"/>
        <end position="239"/>
    </location>
</feature>
<feature type="domain" description="DNA binding HTH" evidence="2">
    <location>
        <begin position="167"/>
        <end position="201"/>
    </location>
</feature>
<dbReference type="SUPFAM" id="SSF46689">
    <property type="entry name" value="Homeodomain-like"/>
    <property type="match status" value="1"/>
</dbReference>
<dbReference type="InterPro" id="IPR009057">
    <property type="entry name" value="Homeodomain-like_sf"/>
</dbReference>
<dbReference type="EMBL" id="BSDC01000003">
    <property type="protein sequence ID" value="GLH68184.1"/>
    <property type="molecule type" value="Genomic_DNA"/>
</dbReference>
<organism evidence="3 4">
    <name type="scientific">Geothrix edaphica</name>
    <dbReference type="NCBI Taxonomy" id="2927976"/>
    <lineage>
        <taxon>Bacteria</taxon>
        <taxon>Pseudomonadati</taxon>
        <taxon>Acidobacteriota</taxon>
        <taxon>Holophagae</taxon>
        <taxon>Holophagales</taxon>
        <taxon>Holophagaceae</taxon>
        <taxon>Geothrix</taxon>
    </lineage>
</organism>
<keyword evidence="4" id="KW-1185">Reference proteome</keyword>
<dbReference type="Gene3D" id="1.10.10.60">
    <property type="entry name" value="Homeodomain-like"/>
    <property type="match status" value="1"/>
</dbReference>
<dbReference type="InterPro" id="IPR002197">
    <property type="entry name" value="HTH_Fis"/>
</dbReference>
<sequence>MIPLPLLPGFGRWGAHLEALLARPEGLWIQGPAGSGVSTLAAEIARRRGCDGAEFDDPGAGAAWLAAHPGGVVAARGPMPGTLACLELRLPALEEDPDSIPGLLAALAAEEGVPAPWPPALEALPCPGNLRELRNRLLRWKLLGQLPEPEVAGPPRFEAEDLATNLHELERFLLHRTLRRAYGNRVEAATRLGVSRRQLYLLIRRHGDPVRGESASGDLPQRLRKRRPAQNSSPASGTR</sequence>
<evidence type="ECO:0000256" key="1">
    <source>
        <dbReference type="SAM" id="MobiDB-lite"/>
    </source>
</evidence>
<reference evidence="3" key="1">
    <citation type="journal article" date="2023" name="Antonie Van Leeuwenhoek">
        <title>Mesoterricola silvestris gen. nov., sp. nov., Mesoterricola sediminis sp. nov., Geothrix oryzae sp. nov., Geothrix edaphica sp. nov., Geothrix rubra sp. nov., and Geothrix limicola sp. nov., six novel members of Acidobacteriota isolated from soils.</title>
        <authorList>
            <person name="Itoh H."/>
            <person name="Sugisawa Y."/>
            <person name="Mise K."/>
            <person name="Xu Z."/>
            <person name="Kuniyasu M."/>
            <person name="Ushijima N."/>
            <person name="Kawano K."/>
            <person name="Kobayashi E."/>
            <person name="Shiratori Y."/>
            <person name="Masuda Y."/>
            <person name="Senoo K."/>
        </authorList>
    </citation>
    <scope>NUCLEOTIDE SEQUENCE</scope>
    <source>
        <strain evidence="3">Red802</strain>
    </source>
</reference>
<gene>
    <name evidence="3" type="ORF">GETHED_25480</name>
</gene>
<dbReference type="Proteomes" id="UP001165044">
    <property type="component" value="Unassembled WGS sequence"/>
</dbReference>
<proteinExistence type="predicted"/>
<protein>
    <recommendedName>
        <fullName evidence="2">DNA binding HTH domain-containing protein</fullName>
    </recommendedName>
</protein>
<evidence type="ECO:0000313" key="4">
    <source>
        <dbReference type="Proteomes" id="UP001165044"/>
    </source>
</evidence>
<dbReference type="CDD" id="cd02019">
    <property type="entry name" value="NK"/>
    <property type="match status" value="1"/>
</dbReference>
<name>A0ABQ5Q0L7_9BACT</name>
<feature type="compositionally biased region" description="Polar residues" evidence="1">
    <location>
        <begin position="229"/>
        <end position="239"/>
    </location>
</feature>
<dbReference type="Pfam" id="PF02954">
    <property type="entry name" value="HTH_8"/>
    <property type="match status" value="1"/>
</dbReference>
<dbReference type="PRINTS" id="PR01590">
    <property type="entry name" value="HTHFIS"/>
</dbReference>
<comment type="caution">
    <text evidence="3">The sequence shown here is derived from an EMBL/GenBank/DDBJ whole genome shotgun (WGS) entry which is preliminary data.</text>
</comment>
<dbReference type="RefSeq" id="WP_285609921.1">
    <property type="nucleotide sequence ID" value="NZ_BSDC01000003.1"/>
</dbReference>
<accession>A0ABQ5Q0L7</accession>
<evidence type="ECO:0000259" key="2">
    <source>
        <dbReference type="Pfam" id="PF02954"/>
    </source>
</evidence>
<evidence type="ECO:0000313" key="3">
    <source>
        <dbReference type="EMBL" id="GLH68184.1"/>
    </source>
</evidence>